<feature type="domain" description="Chitin-binding type-1" evidence="3">
    <location>
        <begin position="109"/>
        <end position="151"/>
    </location>
</feature>
<accession>A0A074WMJ1</accession>
<dbReference type="OrthoDB" id="3911530at2759"/>
<keyword evidence="1" id="KW-0147">Chitin-binding</keyword>
<dbReference type="InterPro" id="IPR037176">
    <property type="entry name" value="Osmotin/thaumatin-like_sf"/>
</dbReference>
<keyword evidence="5" id="KW-1185">Reference proteome</keyword>
<gene>
    <name evidence="4" type="ORF">M436DRAFT_83960</name>
</gene>
<evidence type="ECO:0000256" key="1">
    <source>
        <dbReference type="ARBA" id="ARBA00022669"/>
    </source>
</evidence>
<feature type="region of interest" description="Disordered" evidence="2">
    <location>
        <begin position="31"/>
        <end position="59"/>
    </location>
</feature>
<dbReference type="Proteomes" id="UP000027730">
    <property type="component" value="Unassembled WGS sequence"/>
</dbReference>
<dbReference type="GeneID" id="25417265"/>
<sequence>MFASGSTIYLLDHLGVFGADGVSVGYHADASSKVAPPTDSDKTTPDVSHTSQSLPLHMPPDEVHYPAQFTAEAIAMQPAVVSAPTGNPSTDQSGVGTSASGTAPRADGRCGTRFNNAVCDPNGMYGGCCSSYGYCGSTEEHCKPQSTSSKIPDVSVEEKPEYDIGGQPGADTAHPMGFWILNRNDVTHHISADWPDKDRGEYGAHAYLQFSTATVGPGENLWIPTLPHTSPKLYVGVSPNERTPEVGSNRNHDTLIEATFYGGYDHLYYDIDLERGFSSPVWCHGQGEPWSSGQGCVADLLAVCPQKDQHHNPVTNVYDQCRGSDENLQLRYQHCPKSYIVWNDDWNTNTTSQQDVLMCTIVSTPSSSKLQIAQMAEAERKEAAGFKPNAVLPRRALPHVHSKHERLSGHA</sequence>
<evidence type="ECO:0000256" key="2">
    <source>
        <dbReference type="SAM" id="MobiDB-lite"/>
    </source>
</evidence>
<dbReference type="InterPro" id="IPR036861">
    <property type="entry name" value="Endochitinase-like_sf"/>
</dbReference>
<dbReference type="GO" id="GO:0008061">
    <property type="term" value="F:chitin binding"/>
    <property type="evidence" value="ECO:0007669"/>
    <property type="project" value="UniProtKB-KW"/>
</dbReference>
<dbReference type="SMART" id="SM00270">
    <property type="entry name" value="ChtBD1"/>
    <property type="match status" value="1"/>
</dbReference>
<feature type="compositionally biased region" description="Polar residues" evidence="2">
    <location>
        <begin position="84"/>
        <end position="101"/>
    </location>
</feature>
<evidence type="ECO:0000313" key="5">
    <source>
        <dbReference type="Proteomes" id="UP000027730"/>
    </source>
</evidence>
<dbReference type="SUPFAM" id="SSF49870">
    <property type="entry name" value="Osmotin, thaumatin-like protein"/>
    <property type="match status" value="1"/>
</dbReference>
<protein>
    <recommendedName>
        <fullName evidence="3">Chitin-binding type-1 domain-containing protein</fullName>
    </recommendedName>
</protein>
<dbReference type="Pfam" id="PF00187">
    <property type="entry name" value="Chitin_bind_1"/>
    <property type="match status" value="1"/>
</dbReference>
<reference evidence="4 5" key="1">
    <citation type="journal article" date="2014" name="BMC Genomics">
        <title>Genome sequencing of four Aureobasidium pullulans varieties: biotechnological potential, stress tolerance, and description of new species.</title>
        <authorList>
            <person name="Gostin Ar C."/>
            <person name="Ohm R.A."/>
            <person name="Kogej T."/>
            <person name="Sonjak S."/>
            <person name="Turk M."/>
            <person name="Zajc J."/>
            <person name="Zalar P."/>
            <person name="Grube M."/>
            <person name="Sun H."/>
            <person name="Han J."/>
            <person name="Sharma A."/>
            <person name="Chiniquy J."/>
            <person name="Ngan C.Y."/>
            <person name="Lipzen A."/>
            <person name="Barry K."/>
            <person name="Grigoriev I.V."/>
            <person name="Gunde-Cimerman N."/>
        </authorList>
    </citation>
    <scope>NUCLEOTIDE SEQUENCE [LARGE SCALE GENOMIC DNA]</scope>
    <source>
        <strain evidence="4 5">CBS 147.97</strain>
    </source>
</reference>
<dbReference type="Gene3D" id="2.60.110.10">
    <property type="entry name" value="Thaumatin"/>
    <property type="match status" value="1"/>
</dbReference>
<dbReference type="SUPFAM" id="SSF57016">
    <property type="entry name" value="Plant lectins/antimicrobial peptides"/>
    <property type="match status" value="1"/>
</dbReference>
<evidence type="ECO:0000259" key="3">
    <source>
        <dbReference type="SMART" id="SM00270"/>
    </source>
</evidence>
<dbReference type="InterPro" id="IPR001002">
    <property type="entry name" value="Chitin-bd_1"/>
</dbReference>
<proteinExistence type="predicted"/>
<name>A0A074WMJ1_9PEZI</name>
<dbReference type="CDD" id="cd00035">
    <property type="entry name" value="ChtBD1"/>
    <property type="match status" value="1"/>
</dbReference>
<dbReference type="EMBL" id="KL584715">
    <property type="protein sequence ID" value="KEQ70987.1"/>
    <property type="molecule type" value="Genomic_DNA"/>
</dbReference>
<evidence type="ECO:0000313" key="4">
    <source>
        <dbReference type="EMBL" id="KEQ70987.1"/>
    </source>
</evidence>
<dbReference type="HOGENOM" id="CLU_668992_0_0_1"/>
<dbReference type="AlphaFoldDB" id="A0A074WMJ1"/>
<dbReference type="Gene3D" id="3.30.60.10">
    <property type="entry name" value="Endochitinase-like"/>
    <property type="match status" value="1"/>
</dbReference>
<organism evidence="4 5">
    <name type="scientific">Aureobasidium namibiae CBS 147.97</name>
    <dbReference type="NCBI Taxonomy" id="1043004"/>
    <lineage>
        <taxon>Eukaryota</taxon>
        <taxon>Fungi</taxon>
        <taxon>Dikarya</taxon>
        <taxon>Ascomycota</taxon>
        <taxon>Pezizomycotina</taxon>
        <taxon>Dothideomycetes</taxon>
        <taxon>Dothideomycetidae</taxon>
        <taxon>Dothideales</taxon>
        <taxon>Saccotheciaceae</taxon>
        <taxon>Aureobasidium</taxon>
    </lineage>
</organism>
<feature type="region of interest" description="Disordered" evidence="2">
    <location>
        <begin position="81"/>
        <end position="105"/>
    </location>
</feature>
<feature type="compositionally biased region" description="Polar residues" evidence="2">
    <location>
        <begin position="45"/>
        <end position="54"/>
    </location>
</feature>
<dbReference type="RefSeq" id="XP_013425311.1">
    <property type="nucleotide sequence ID" value="XM_013569857.1"/>
</dbReference>